<dbReference type="InterPro" id="IPR016187">
    <property type="entry name" value="CTDL_fold"/>
</dbReference>
<evidence type="ECO:0000313" key="2">
    <source>
        <dbReference type="EMBL" id="KAL2092174.1"/>
    </source>
</evidence>
<protein>
    <recommendedName>
        <fullName evidence="1">C-type lectin domain-containing protein</fullName>
    </recommendedName>
</protein>
<feature type="domain" description="C-type lectin" evidence="1">
    <location>
        <begin position="10"/>
        <end position="101"/>
    </location>
</feature>
<feature type="domain" description="C-type lectin" evidence="1">
    <location>
        <begin position="100"/>
        <end position="199"/>
    </location>
</feature>
<accession>A0ABD1JZ71</accession>
<dbReference type="Gene3D" id="3.10.100.10">
    <property type="entry name" value="Mannose-Binding Protein A, subunit A"/>
    <property type="match status" value="3"/>
</dbReference>
<evidence type="ECO:0000259" key="1">
    <source>
        <dbReference type="PROSITE" id="PS50041"/>
    </source>
</evidence>
<dbReference type="EMBL" id="JBHFQA010000010">
    <property type="protein sequence ID" value="KAL2092174.1"/>
    <property type="molecule type" value="Genomic_DNA"/>
</dbReference>
<sequence>MTVTWFTMASSPHRYHFVSEKKTWTDAQTFCRGTFTDLATVESEEDMGRLIQLIQDLGYSTEVWIGLRGYLDDVDTWKWSLDQSGFYGEGVGEYRDWHEAKSGSYILVDMALSWKDAQKYCRTNFTDLASVRNSTENQQVTELAKVRGATWTGLYRDCPLWKWSDQSVSPFRNWSPPWRRELRSCRSCQWRWLVSTGLWPLEAVSKSDSYILVDMDLSWKDARNYCRTNFTDLASVRNSTENQQVIGKANVGKQTWIGLYRDCPLWKWSDQSVSPFRNWSPHPRGEGNCAAADVANGGGWYQRDCGLLKQFVCYSGEFNSKS</sequence>
<dbReference type="PANTHER" id="PTHR45784">
    <property type="entry name" value="C-TYPE LECTIN DOMAIN FAMILY 20 MEMBER A-RELATED"/>
    <property type="match status" value="1"/>
</dbReference>
<proteinExistence type="predicted"/>
<organism evidence="2 3">
    <name type="scientific">Coilia grayii</name>
    <name type="common">Gray's grenadier anchovy</name>
    <dbReference type="NCBI Taxonomy" id="363190"/>
    <lineage>
        <taxon>Eukaryota</taxon>
        <taxon>Metazoa</taxon>
        <taxon>Chordata</taxon>
        <taxon>Craniata</taxon>
        <taxon>Vertebrata</taxon>
        <taxon>Euteleostomi</taxon>
        <taxon>Actinopterygii</taxon>
        <taxon>Neopterygii</taxon>
        <taxon>Teleostei</taxon>
        <taxon>Clupei</taxon>
        <taxon>Clupeiformes</taxon>
        <taxon>Clupeoidei</taxon>
        <taxon>Engraulidae</taxon>
        <taxon>Coilinae</taxon>
        <taxon>Coilia</taxon>
    </lineage>
</organism>
<dbReference type="AlphaFoldDB" id="A0ABD1JZ71"/>
<keyword evidence="3" id="KW-1185">Reference proteome</keyword>
<dbReference type="Pfam" id="PF00059">
    <property type="entry name" value="Lectin_C"/>
    <property type="match status" value="3"/>
</dbReference>
<dbReference type="InterPro" id="IPR001304">
    <property type="entry name" value="C-type_lectin-like"/>
</dbReference>
<reference evidence="2 3" key="1">
    <citation type="submission" date="2024-09" db="EMBL/GenBank/DDBJ databases">
        <title>A chromosome-level genome assembly of Gray's grenadier anchovy, Coilia grayii.</title>
        <authorList>
            <person name="Fu Z."/>
        </authorList>
    </citation>
    <scope>NUCLEOTIDE SEQUENCE [LARGE SCALE GENOMIC DNA]</scope>
    <source>
        <strain evidence="2">G4</strain>
        <tissue evidence="2">Muscle</tissue>
    </source>
</reference>
<dbReference type="SMART" id="SM00034">
    <property type="entry name" value="CLECT"/>
    <property type="match status" value="2"/>
</dbReference>
<dbReference type="PROSITE" id="PS50041">
    <property type="entry name" value="C_TYPE_LECTIN_2"/>
    <property type="match status" value="3"/>
</dbReference>
<dbReference type="InterPro" id="IPR016186">
    <property type="entry name" value="C-type_lectin-like/link_sf"/>
</dbReference>
<dbReference type="Proteomes" id="UP001591681">
    <property type="component" value="Unassembled WGS sequence"/>
</dbReference>
<feature type="domain" description="C-type lectin" evidence="1">
    <location>
        <begin position="205"/>
        <end position="314"/>
    </location>
</feature>
<evidence type="ECO:0000313" key="3">
    <source>
        <dbReference type="Proteomes" id="UP001591681"/>
    </source>
</evidence>
<comment type="caution">
    <text evidence="2">The sequence shown here is derived from an EMBL/GenBank/DDBJ whole genome shotgun (WGS) entry which is preliminary data.</text>
</comment>
<dbReference type="SUPFAM" id="SSF56436">
    <property type="entry name" value="C-type lectin-like"/>
    <property type="match status" value="3"/>
</dbReference>
<gene>
    <name evidence="2" type="ORF">ACEWY4_011972</name>
</gene>
<name>A0ABD1JZ71_9TELE</name>
<dbReference type="PANTHER" id="PTHR45784:SF3">
    <property type="entry name" value="C-TYPE LECTIN DOMAIN FAMILY 4 MEMBER K-LIKE-RELATED"/>
    <property type="match status" value="1"/>
</dbReference>